<evidence type="ECO:0000256" key="3">
    <source>
        <dbReference type="SAM" id="Phobius"/>
    </source>
</evidence>
<protein>
    <submittedName>
        <fullName evidence="4">Transporter</fullName>
    </submittedName>
</protein>
<accession>A0AAE6IJG9</accession>
<dbReference type="EMBL" id="CP042374">
    <property type="protein sequence ID" value="QEA33551.1"/>
    <property type="molecule type" value="Genomic_DNA"/>
</dbReference>
<evidence type="ECO:0000313" key="4">
    <source>
        <dbReference type="EMBL" id="QEA33551.1"/>
    </source>
</evidence>
<keyword evidence="2 3" id="KW-1133">Transmembrane helix</keyword>
<feature type="transmembrane region" description="Helical" evidence="3">
    <location>
        <begin position="6"/>
        <end position="26"/>
    </location>
</feature>
<sequence length="186" mass="20292">MKEDRVTLTIVLVAFFAAITFVATSIQVPMPSLIGKPFVHLGNAAALLSVLLLGYKRGALAGGMGLAIFDLTHNYVLDAPYYFFEVFVVGGAAILVARTLRYQRNRQTVNLVLIIFSAIITKFITSTLHNFVMALVKGLTVQPAIAATITSIIPTIVNCIITMIVVLIVFPILDHQLHGKLMMSYN</sequence>
<evidence type="ECO:0000256" key="2">
    <source>
        <dbReference type="ARBA" id="ARBA00022989"/>
    </source>
</evidence>
<feature type="transmembrane region" description="Helical" evidence="3">
    <location>
        <begin position="109"/>
        <end position="132"/>
    </location>
</feature>
<dbReference type="GO" id="GO:0016020">
    <property type="term" value="C:membrane"/>
    <property type="evidence" value="ECO:0007669"/>
    <property type="project" value="InterPro"/>
</dbReference>
<dbReference type="Proteomes" id="UP000321332">
    <property type="component" value="Chromosome"/>
</dbReference>
<feature type="transmembrane region" description="Helical" evidence="3">
    <location>
        <begin position="144"/>
        <end position="173"/>
    </location>
</feature>
<evidence type="ECO:0000313" key="5">
    <source>
        <dbReference type="Proteomes" id="UP000321332"/>
    </source>
</evidence>
<evidence type="ECO:0000256" key="1">
    <source>
        <dbReference type="ARBA" id="ARBA00022692"/>
    </source>
</evidence>
<dbReference type="GeneID" id="61187126"/>
<dbReference type="Pfam" id="PF07155">
    <property type="entry name" value="ECF-ribofla_trS"/>
    <property type="match status" value="1"/>
</dbReference>
<dbReference type="AlphaFoldDB" id="A0AAE6IJG9"/>
<keyword evidence="1 3" id="KW-0812">Transmembrane</keyword>
<dbReference type="OMA" id="MHYQDSK"/>
<dbReference type="Gene3D" id="1.10.1760.20">
    <property type="match status" value="1"/>
</dbReference>
<dbReference type="InterPro" id="IPR009825">
    <property type="entry name" value="ECF_substrate-spec-like"/>
</dbReference>
<name>A0AAE6IJG9_LEUCA</name>
<feature type="transmembrane region" description="Helical" evidence="3">
    <location>
        <begin position="79"/>
        <end position="97"/>
    </location>
</feature>
<dbReference type="PANTHER" id="PTHR37815:SF3">
    <property type="entry name" value="UPF0397 PROTEIN SPR0429"/>
    <property type="match status" value="1"/>
</dbReference>
<organism evidence="4 5">
    <name type="scientific">Leuconostoc carnosum</name>
    <dbReference type="NCBI Taxonomy" id="1252"/>
    <lineage>
        <taxon>Bacteria</taxon>
        <taxon>Bacillati</taxon>
        <taxon>Bacillota</taxon>
        <taxon>Bacilli</taxon>
        <taxon>Lactobacillales</taxon>
        <taxon>Lactobacillaceae</taxon>
        <taxon>Leuconostoc</taxon>
    </lineage>
</organism>
<dbReference type="RefSeq" id="WP_014975016.1">
    <property type="nucleotide sequence ID" value="NZ_CP042374.1"/>
</dbReference>
<proteinExistence type="predicted"/>
<dbReference type="PANTHER" id="PTHR37815">
    <property type="entry name" value="UPF0397 PROTEIN BC_2624-RELATED"/>
    <property type="match status" value="1"/>
</dbReference>
<reference evidence="4 5" key="1">
    <citation type="submission" date="2019-06" db="EMBL/GenBank/DDBJ databases">
        <title>Genome analyses of bacteria isolated from kimchi.</title>
        <authorList>
            <person name="Lee S."/>
            <person name="Ahn S."/>
            <person name="Roh S."/>
        </authorList>
    </citation>
    <scope>NUCLEOTIDE SEQUENCE [LARGE SCALE GENOMIC DNA]</scope>
    <source>
        <strain evidence="4 5">CBA3620</strain>
    </source>
</reference>
<keyword evidence="3" id="KW-0472">Membrane</keyword>
<gene>
    <name evidence="4" type="ORF">FGL89_05155</name>
</gene>